<sequence>MLLVDVVLRAIFFLFSIKCRDEGPLWRHYSVSLRATILDPSFDYGRLLHFEEKVHMRRLARADSMPLLFPRLLCHVLAHMGFPADPRSEPAAIVERASLLTNGSDMAPSPVPRTSRAKESPSCSVHFRPSTASTEAASSDAPPVVPLHQSRHYYPWSEYRALLASFQTLTTTQTAIMERMDHFSFSRTNRLSFSVRFSTTSSFNPAPPVAVLPQLQAEDPSYPPEELLLDHTIISPFFYSLLSGGITSSFYISCFWNIGDNVHPSWGGNSHTPSGQTTSEDVFSEDERLNFWFLGVMEARMAPRVEVATMVMLASEPVWISNQFNPLKWQNRW</sequence>
<comment type="caution">
    <text evidence="2">The sequence shown here is derived from an EMBL/GenBank/DDBJ whole genome shotgun (WGS) entry which is preliminary data.</text>
</comment>
<evidence type="ECO:0000313" key="2">
    <source>
        <dbReference type="EMBL" id="RVX03236.1"/>
    </source>
</evidence>
<dbReference type="AlphaFoldDB" id="A0A438J2S5"/>
<evidence type="ECO:0000256" key="1">
    <source>
        <dbReference type="SAM" id="MobiDB-lite"/>
    </source>
</evidence>
<organism evidence="2 3">
    <name type="scientific">Vitis vinifera</name>
    <name type="common">Grape</name>
    <dbReference type="NCBI Taxonomy" id="29760"/>
    <lineage>
        <taxon>Eukaryota</taxon>
        <taxon>Viridiplantae</taxon>
        <taxon>Streptophyta</taxon>
        <taxon>Embryophyta</taxon>
        <taxon>Tracheophyta</taxon>
        <taxon>Spermatophyta</taxon>
        <taxon>Magnoliopsida</taxon>
        <taxon>eudicotyledons</taxon>
        <taxon>Gunneridae</taxon>
        <taxon>Pentapetalae</taxon>
        <taxon>rosids</taxon>
        <taxon>Vitales</taxon>
        <taxon>Vitaceae</taxon>
        <taxon>Viteae</taxon>
        <taxon>Vitis</taxon>
    </lineage>
</organism>
<feature type="region of interest" description="Disordered" evidence="1">
    <location>
        <begin position="104"/>
        <end position="143"/>
    </location>
</feature>
<evidence type="ECO:0000313" key="3">
    <source>
        <dbReference type="Proteomes" id="UP000288805"/>
    </source>
</evidence>
<dbReference type="Proteomes" id="UP000288805">
    <property type="component" value="Unassembled WGS sequence"/>
</dbReference>
<feature type="compositionally biased region" description="Low complexity" evidence="1">
    <location>
        <begin position="129"/>
        <end position="142"/>
    </location>
</feature>
<reference evidence="2 3" key="1">
    <citation type="journal article" date="2018" name="PLoS Genet.">
        <title>Population sequencing reveals clonal diversity and ancestral inbreeding in the grapevine cultivar Chardonnay.</title>
        <authorList>
            <person name="Roach M.J."/>
            <person name="Johnson D.L."/>
            <person name="Bohlmann J."/>
            <person name="van Vuuren H.J."/>
            <person name="Jones S.J."/>
            <person name="Pretorius I.S."/>
            <person name="Schmidt S.A."/>
            <person name="Borneman A.R."/>
        </authorList>
    </citation>
    <scope>NUCLEOTIDE SEQUENCE [LARGE SCALE GENOMIC DNA]</scope>
    <source>
        <strain evidence="3">cv. Chardonnay</strain>
        <tissue evidence="2">Leaf</tissue>
    </source>
</reference>
<gene>
    <name evidence="2" type="ORF">CK203_020027</name>
</gene>
<proteinExistence type="predicted"/>
<protein>
    <submittedName>
        <fullName evidence="2">Uncharacterized protein</fullName>
    </submittedName>
</protein>
<name>A0A438J2S5_VITVI</name>
<dbReference type="EMBL" id="QGNW01000066">
    <property type="protein sequence ID" value="RVX03236.1"/>
    <property type="molecule type" value="Genomic_DNA"/>
</dbReference>
<accession>A0A438J2S5</accession>